<proteinExistence type="predicted"/>
<evidence type="ECO:0000313" key="2">
    <source>
        <dbReference type="Proteomes" id="UP001597094"/>
    </source>
</evidence>
<organism evidence="1 2">
    <name type="scientific">Pontibacter rugosus</name>
    <dbReference type="NCBI Taxonomy" id="1745966"/>
    <lineage>
        <taxon>Bacteria</taxon>
        <taxon>Pseudomonadati</taxon>
        <taxon>Bacteroidota</taxon>
        <taxon>Cytophagia</taxon>
        <taxon>Cytophagales</taxon>
        <taxon>Hymenobacteraceae</taxon>
        <taxon>Pontibacter</taxon>
    </lineage>
</organism>
<name>A0ABW3SQG4_9BACT</name>
<dbReference type="Proteomes" id="UP001597094">
    <property type="component" value="Unassembled WGS sequence"/>
</dbReference>
<evidence type="ECO:0000313" key="1">
    <source>
        <dbReference type="EMBL" id="MFD1186146.1"/>
    </source>
</evidence>
<protein>
    <submittedName>
        <fullName evidence="1">Uncharacterized protein</fullName>
    </submittedName>
</protein>
<dbReference type="RefSeq" id="WP_377525352.1">
    <property type="nucleotide sequence ID" value="NZ_JBHTLD010000053.1"/>
</dbReference>
<accession>A0ABW3SQG4</accession>
<dbReference type="EMBL" id="JBHTLD010000053">
    <property type="protein sequence ID" value="MFD1186146.1"/>
    <property type="molecule type" value="Genomic_DNA"/>
</dbReference>
<comment type="caution">
    <text evidence="1">The sequence shown here is derived from an EMBL/GenBank/DDBJ whole genome shotgun (WGS) entry which is preliminary data.</text>
</comment>
<keyword evidence="2" id="KW-1185">Reference proteome</keyword>
<sequence length="65" mass="7599">MAAELTQALLWETILTLREVDLMTSREAAGTCLVRFTWTTAQVQAKLVELQERLQQQNYREQLYP</sequence>
<gene>
    <name evidence="1" type="ORF">ACFQ2O_08030</name>
</gene>
<reference evidence="2" key="1">
    <citation type="journal article" date="2019" name="Int. J. Syst. Evol. Microbiol.">
        <title>The Global Catalogue of Microorganisms (GCM) 10K type strain sequencing project: providing services to taxonomists for standard genome sequencing and annotation.</title>
        <authorList>
            <consortium name="The Broad Institute Genomics Platform"/>
            <consortium name="The Broad Institute Genome Sequencing Center for Infectious Disease"/>
            <person name="Wu L."/>
            <person name="Ma J."/>
        </authorList>
    </citation>
    <scope>NUCLEOTIDE SEQUENCE [LARGE SCALE GENOMIC DNA]</scope>
    <source>
        <strain evidence="2">JCM 31319</strain>
    </source>
</reference>